<dbReference type="GO" id="GO:0005829">
    <property type="term" value="C:cytosol"/>
    <property type="evidence" value="ECO:0007669"/>
    <property type="project" value="TreeGrafter"/>
</dbReference>
<feature type="binding site" evidence="12">
    <location>
        <position position="676"/>
    </location>
    <ligand>
        <name>Zn(2+)</name>
        <dbReference type="ChEBI" id="CHEBI:29105"/>
    </ligand>
</feature>
<dbReference type="Pfam" id="PF01411">
    <property type="entry name" value="tRNA-synt_2c"/>
    <property type="match status" value="1"/>
</dbReference>
<keyword evidence="11 12" id="KW-0030">Aminoacyl-tRNA synthetase</keyword>
<dbReference type="Proteomes" id="UP000238392">
    <property type="component" value="Unassembled WGS sequence"/>
</dbReference>
<keyword evidence="4 12" id="KW-0436">Ligase</keyword>
<dbReference type="CDD" id="cd00673">
    <property type="entry name" value="AlaRS_core"/>
    <property type="match status" value="1"/>
</dbReference>
<dbReference type="FunFam" id="3.30.930.10:FF:000004">
    <property type="entry name" value="Alanine--tRNA ligase"/>
    <property type="match status" value="1"/>
</dbReference>
<evidence type="ECO:0000313" key="14">
    <source>
        <dbReference type="EMBL" id="PRY90301.1"/>
    </source>
</evidence>
<keyword evidence="6 12" id="KW-0547">Nucleotide-binding</keyword>
<organism evidence="14 15">
    <name type="scientific">Donghicola tyrosinivorans</name>
    <dbReference type="NCBI Taxonomy" id="1652492"/>
    <lineage>
        <taxon>Bacteria</taxon>
        <taxon>Pseudomonadati</taxon>
        <taxon>Pseudomonadota</taxon>
        <taxon>Alphaproteobacteria</taxon>
        <taxon>Rhodobacterales</taxon>
        <taxon>Roseobacteraceae</taxon>
        <taxon>Donghicola</taxon>
    </lineage>
</organism>
<dbReference type="InterPro" id="IPR018162">
    <property type="entry name" value="Ala-tRNA-ligase_IIc_anticod-bd"/>
</dbReference>
<evidence type="ECO:0000256" key="10">
    <source>
        <dbReference type="ARBA" id="ARBA00022917"/>
    </source>
</evidence>
<dbReference type="InterPro" id="IPR023033">
    <property type="entry name" value="Ala_tRNA_ligase_euk/bac"/>
</dbReference>
<comment type="catalytic activity">
    <reaction evidence="12">
        <text>tRNA(Ala) + L-alanine + ATP = L-alanyl-tRNA(Ala) + AMP + diphosphate</text>
        <dbReference type="Rhea" id="RHEA:12540"/>
        <dbReference type="Rhea" id="RHEA-COMP:9657"/>
        <dbReference type="Rhea" id="RHEA-COMP:9923"/>
        <dbReference type="ChEBI" id="CHEBI:30616"/>
        <dbReference type="ChEBI" id="CHEBI:33019"/>
        <dbReference type="ChEBI" id="CHEBI:57972"/>
        <dbReference type="ChEBI" id="CHEBI:78442"/>
        <dbReference type="ChEBI" id="CHEBI:78497"/>
        <dbReference type="ChEBI" id="CHEBI:456215"/>
        <dbReference type="EC" id="6.1.1.7"/>
    </reaction>
</comment>
<evidence type="ECO:0000256" key="7">
    <source>
        <dbReference type="ARBA" id="ARBA00022833"/>
    </source>
</evidence>
<dbReference type="InterPro" id="IPR018163">
    <property type="entry name" value="Thr/Ala-tRNA-synth_IIc_edit"/>
</dbReference>
<dbReference type="Gene3D" id="3.30.930.10">
    <property type="entry name" value="Bira Bifunctional Protein, Domain 2"/>
    <property type="match status" value="1"/>
</dbReference>
<dbReference type="GO" id="GO:0004813">
    <property type="term" value="F:alanine-tRNA ligase activity"/>
    <property type="evidence" value="ECO:0007669"/>
    <property type="project" value="UniProtKB-UniRule"/>
</dbReference>
<dbReference type="SUPFAM" id="SSF50447">
    <property type="entry name" value="Translation proteins"/>
    <property type="match status" value="1"/>
</dbReference>
<comment type="domain">
    <text evidence="12">Consists of three domains; the N-terminal catalytic domain, the editing domain and the C-terminal C-Ala domain. The editing domain removes incorrectly charged amino acids, while the C-Ala domain, along with tRNA(Ala), serves as a bridge to cooperatively bring together the editing and aminoacylation centers thus stimulating deacylation of misacylated tRNAs.</text>
</comment>
<evidence type="ECO:0000256" key="5">
    <source>
        <dbReference type="ARBA" id="ARBA00022723"/>
    </source>
</evidence>
<feature type="domain" description="Alanyl-transfer RNA synthetases family profile" evidence="13">
    <location>
        <begin position="2"/>
        <end position="719"/>
    </location>
</feature>
<comment type="caution">
    <text evidence="14">The sequence shown here is derived from an EMBL/GenBank/DDBJ whole genome shotgun (WGS) entry which is preliminary data.</text>
</comment>
<evidence type="ECO:0000256" key="12">
    <source>
        <dbReference type="HAMAP-Rule" id="MF_00036"/>
    </source>
</evidence>
<dbReference type="Pfam" id="PF07973">
    <property type="entry name" value="tRNA_SAD"/>
    <property type="match status" value="1"/>
</dbReference>
<evidence type="ECO:0000256" key="2">
    <source>
        <dbReference type="ARBA" id="ARBA00008226"/>
    </source>
</evidence>
<dbReference type="EC" id="6.1.1.7" evidence="12"/>
<dbReference type="HAMAP" id="MF_00036_B">
    <property type="entry name" value="Ala_tRNA_synth_B"/>
    <property type="match status" value="1"/>
</dbReference>
<keyword evidence="7 12" id="KW-0862">Zinc</keyword>
<dbReference type="GO" id="GO:0005524">
    <property type="term" value="F:ATP binding"/>
    <property type="evidence" value="ECO:0007669"/>
    <property type="project" value="UniProtKB-UniRule"/>
</dbReference>
<keyword evidence="9 12" id="KW-0694">RNA-binding</keyword>
<dbReference type="InterPro" id="IPR002318">
    <property type="entry name" value="Ala-tRNA-lgiase_IIc"/>
</dbReference>
<dbReference type="Gene3D" id="2.40.30.130">
    <property type="match status" value="1"/>
</dbReference>
<dbReference type="PANTHER" id="PTHR11777:SF9">
    <property type="entry name" value="ALANINE--TRNA LIGASE, CYTOPLASMIC"/>
    <property type="match status" value="1"/>
</dbReference>
<sequence length="884" mass="95092">MPSLNDIRSTFLDYFAKQGHEVVPSSPLVPRNDPTLMFTNSGMVQFKNCFTGVETRDYVRATTAQKCVRAGGKHNDLDNVGYTARHHTFFEMLGNFSFGDYFKTEAIPFAYELITKEFGINKDRLLTTVYHTDDEAFEIWKKVGVPEDRIIRIATSDNFWQMGPTGPCGPCTEIFYDHGDHIWGGPPGSADEDGDRFIEIWNVVFMQNEQFEDGTMKALDMQSIDTGMGLERIGALLQGKHDNYDTDLMRSLIEASAEVTDGAPDGDGNVHHRVIADHLRSTSFLIADGVMPSNEGRGYVLRRIMRRAMRHAHLLGAKDPVMHKLVPALVRQMGAAYPELGQAQALIEETLELEGKRFITTLDRGLKLLSDEVAGLPEGAPLPGDAAFKLYDTYGFPLDLTQDALREQDRTVDTDGFNAAMAEQKAKARAAWAGSGEAADATIWYDIADDKGTTDFLGYDTETAEGQIVAVVKDGAKVDSLAAGETGQIVLNQTPFYAESGGQIGDTGEITVEGGKARVTDTKKTAGVFIHFVEVTEGTLSRGQGAELKVDHERRSAIRSSHSATHLLNEALRRALGDHVAQRGSLNAEDRLRFDFSHAKALTAEELAKVDAEVNEFIRQNTKVETRIMTPDDARGLGAQALFGEKYGDEVRVVSMGTLAGSGKGTDGETYSLELCGGTHVRQLGEIGLYLTLSDSASSSGVRRIEALTGQAALNHLREQAERVSELSGALKTQPADLVSRVQTLMDERKKLENEVAQLRRELAMSGGGKAEVAAEDVNGVPFMAQVLSGVTGKDLPALIDAHKEKLGSAAILLIADADGKVAVAAGVTGDLTDKVSAVDLVKAAVVELGGKGGGGRPDMAQGGAKDAANADGAIAAAKAVIGG</sequence>
<dbReference type="SUPFAM" id="SSF101353">
    <property type="entry name" value="Putative anticodon-binding domain of alanyl-tRNA synthetase (AlaRS)"/>
    <property type="match status" value="1"/>
</dbReference>
<dbReference type="GO" id="GO:0006419">
    <property type="term" value="P:alanyl-tRNA aminoacylation"/>
    <property type="evidence" value="ECO:0007669"/>
    <property type="project" value="UniProtKB-UniRule"/>
</dbReference>
<evidence type="ECO:0000256" key="6">
    <source>
        <dbReference type="ARBA" id="ARBA00022741"/>
    </source>
</evidence>
<comment type="similarity">
    <text evidence="2 12">Belongs to the class-II aminoacyl-tRNA synthetase family.</text>
</comment>
<dbReference type="PRINTS" id="PR00980">
    <property type="entry name" value="TRNASYNTHALA"/>
</dbReference>
<feature type="binding site" evidence="12">
    <location>
        <position position="566"/>
    </location>
    <ligand>
        <name>Zn(2+)</name>
        <dbReference type="ChEBI" id="CHEBI:29105"/>
    </ligand>
</feature>
<dbReference type="GO" id="GO:0000049">
    <property type="term" value="F:tRNA binding"/>
    <property type="evidence" value="ECO:0007669"/>
    <property type="project" value="UniProtKB-KW"/>
</dbReference>
<proteinExistence type="inferred from homology"/>
<dbReference type="Gene3D" id="3.30.54.20">
    <property type="match status" value="1"/>
</dbReference>
<evidence type="ECO:0000313" key="15">
    <source>
        <dbReference type="Proteomes" id="UP000238392"/>
    </source>
</evidence>
<dbReference type="InterPro" id="IPR045864">
    <property type="entry name" value="aa-tRNA-synth_II/BPL/LPL"/>
</dbReference>
<dbReference type="InterPro" id="IPR018165">
    <property type="entry name" value="Ala-tRNA-synth_IIc_core"/>
</dbReference>
<evidence type="ECO:0000256" key="8">
    <source>
        <dbReference type="ARBA" id="ARBA00022840"/>
    </source>
</evidence>
<dbReference type="RefSeq" id="WP_106264162.1">
    <property type="nucleotide sequence ID" value="NZ_PVTQ01000005.1"/>
</dbReference>
<dbReference type="AlphaFoldDB" id="A0A2T0WUD3"/>
<reference evidence="14 15" key="1">
    <citation type="submission" date="2018-03" db="EMBL/GenBank/DDBJ databases">
        <title>Genomic Encyclopedia of Archaeal and Bacterial Type Strains, Phase II (KMG-II): from individual species to whole genera.</title>
        <authorList>
            <person name="Goeker M."/>
        </authorList>
    </citation>
    <scope>NUCLEOTIDE SEQUENCE [LARGE SCALE GENOMIC DNA]</scope>
    <source>
        <strain evidence="14 15">DSM 100212</strain>
    </source>
</reference>
<comment type="function">
    <text evidence="12">Catalyzes the attachment of alanine to tRNA(Ala) in a two-step reaction: alanine is first activated by ATP to form Ala-AMP and then transferred to the acceptor end of tRNA(Ala). Also edits incorrectly charged Ser-tRNA(Ala) and Gly-tRNA(Ala) via its editing domain.</text>
</comment>
<evidence type="ECO:0000256" key="9">
    <source>
        <dbReference type="ARBA" id="ARBA00022884"/>
    </source>
</evidence>
<name>A0A2T0WUD3_9RHOB</name>
<dbReference type="FunFam" id="3.10.310.40:FF:000001">
    <property type="entry name" value="Alanine--tRNA ligase"/>
    <property type="match status" value="1"/>
</dbReference>
<evidence type="ECO:0000256" key="3">
    <source>
        <dbReference type="ARBA" id="ARBA00022555"/>
    </source>
</evidence>
<dbReference type="SMART" id="SM00863">
    <property type="entry name" value="tRNA_SAD"/>
    <property type="match status" value="1"/>
</dbReference>
<dbReference type="Gene3D" id="3.30.980.10">
    <property type="entry name" value="Threonyl-trna Synthetase, Chain A, domain 2"/>
    <property type="match status" value="1"/>
</dbReference>
<comment type="subcellular location">
    <subcellularLocation>
        <location evidence="1 12">Cytoplasm</location>
    </subcellularLocation>
</comment>
<dbReference type="PROSITE" id="PS50860">
    <property type="entry name" value="AA_TRNA_LIGASE_II_ALA"/>
    <property type="match status" value="1"/>
</dbReference>
<dbReference type="GO" id="GO:0008270">
    <property type="term" value="F:zinc ion binding"/>
    <property type="evidence" value="ECO:0007669"/>
    <property type="project" value="UniProtKB-UniRule"/>
</dbReference>
<keyword evidence="12" id="KW-0963">Cytoplasm</keyword>
<dbReference type="InterPro" id="IPR050058">
    <property type="entry name" value="Ala-tRNA_ligase"/>
</dbReference>
<dbReference type="InterPro" id="IPR012947">
    <property type="entry name" value="tRNA_SAD"/>
</dbReference>
<dbReference type="InterPro" id="IPR018164">
    <property type="entry name" value="Ala-tRNA-synth_IIc_N"/>
</dbReference>
<accession>A0A2T0WUD3</accession>
<dbReference type="NCBIfam" id="TIGR00344">
    <property type="entry name" value="alaS"/>
    <property type="match status" value="1"/>
</dbReference>
<dbReference type="FunFam" id="3.30.54.20:FF:000001">
    <property type="entry name" value="Alanine--tRNA ligase"/>
    <property type="match status" value="1"/>
</dbReference>
<dbReference type="GO" id="GO:0045892">
    <property type="term" value="P:negative regulation of DNA-templated transcription"/>
    <property type="evidence" value="ECO:0007669"/>
    <property type="project" value="TreeGrafter"/>
</dbReference>
<evidence type="ECO:0000259" key="13">
    <source>
        <dbReference type="PROSITE" id="PS50860"/>
    </source>
</evidence>
<keyword evidence="15" id="KW-1185">Reference proteome</keyword>
<dbReference type="SUPFAM" id="SSF55186">
    <property type="entry name" value="ThrRS/AlaRS common domain"/>
    <property type="match status" value="1"/>
</dbReference>
<evidence type="ECO:0000256" key="1">
    <source>
        <dbReference type="ARBA" id="ARBA00004496"/>
    </source>
</evidence>
<dbReference type="InterPro" id="IPR009000">
    <property type="entry name" value="Transl_B-barrel_sf"/>
</dbReference>
<evidence type="ECO:0000256" key="4">
    <source>
        <dbReference type="ARBA" id="ARBA00022598"/>
    </source>
</evidence>
<dbReference type="GO" id="GO:0002161">
    <property type="term" value="F:aminoacyl-tRNA deacylase activity"/>
    <property type="evidence" value="ECO:0007669"/>
    <property type="project" value="TreeGrafter"/>
</dbReference>
<evidence type="ECO:0000256" key="11">
    <source>
        <dbReference type="ARBA" id="ARBA00023146"/>
    </source>
</evidence>
<dbReference type="Gene3D" id="6.10.250.550">
    <property type="match status" value="1"/>
</dbReference>
<dbReference type="PANTHER" id="PTHR11777">
    <property type="entry name" value="ALANYL-TRNA SYNTHETASE"/>
    <property type="match status" value="1"/>
</dbReference>
<keyword evidence="10 12" id="KW-0648">Protein biosynthesis</keyword>
<dbReference type="FunFam" id="3.30.980.10:FF:000004">
    <property type="entry name" value="Alanine--tRNA ligase, cytoplasmic"/>
    <property type="match status" value="1"/>
</dbReference>
<keyword evidence="8 12" id="KW-0067">ATP-binding</keyword>
<protein>
    <recommendedName>
        <fullName evidence="12">Alanine--tRNA ligase</fullName>
        <ecNumber evidence="12">6.1.1.7</ecNumber>
    </recommendedName>
    <alternativeName>
        <fullName evidence="12">Alanyl-tRNA synthetase</fullName>
        <shortName evidence="12">AlaRS</shortName>
    </alternativeName>
</protein>
<feature type="binding site" evidence="12">
    <location>
        <position position="680"/>
    </location>
    <ligand>
        <name>Zn(2+)</name>
        <dbReference type="ChEBI" id="CHEBI:29105"/>
    </ligand>
</feature>
<dbReference type="OrthoDB" id="9803884at2"/>
<dbReference type="Gene3D" id="3.10.310.40">
    <property type="match status" value="1"/>
</dbReference>
<feature type="binding site" evidence="12">
    <location>
        <position position="562"/>
    </location>
    <ligand>
        <name>Zn(2+)</name>
        <dbReference type="ChEBI" id="CHEBI:29105"/>
    </ligand>
</feature>
<gene>
    <name evidence="12" type="primary">alaS</name>
    <name evidence="14" type="ORF">CLV74_105284</name>
</gene>
<dbReference type="SUPFAM" id="SSF55681">
    <property type="entry name" value="Class II aaRS and biotin synthetases"/>
    <property type="match status" value="1"/>
</dbReference>
<dbReference type="EMBL" id="PVTQ01000005">
    <property type="protein sequence ID" value="PRY90301.1"/>
    <property type="molecule type" value="Genomic_DNA"/>
</dbReference>
<dbReference type="Pfam" id="PF02272">
    <property type="entry name" value="DHHA1"/>
    <property type="match status" value="1"/>
</dbReference>
<comment type="cofactor">
    <cofactor evidence="12">
        <name>Zn(2+)</name>
        <dbReference type="ChEBI" id="CHEBI:29105"/>
    </cofactor>
    <text evidence="12">Binds 1 zinc ion per subunit.</text>
</comment>
<keyword evidence="3 12" id="KW-0820">tRNA-binding</keyword>
<dbReference type="InterPro" id="IPR003156">
    <property type="entry name" value="DHHA1_dom"/>
</dbReference>
<keyword evidence="5 12" id="KW-0479">Metal-binding</keyword>
<dbReference type="FunFam" id="2.40.30.130:FF:000001">
    <property type="entry name" value="Alanine--tRNA ligase"/>
    <property type="match status" value="1"/>
</dbReference>